<sequence>MLNKTLRPIAIYLPQFHPIPENDDWWGKGFTEWTNVSKAKPLFKGHYQPHLPSELGFYDLRVPEVREQQAQLAREHGIYGFCYYHYWFNGKRVLERPFNEVLASGKPDFPFMLCWANENWTRVWDGGEKHILLEQNYSEEDDIAHIKSLIPAFKDSRYIKVDGKPVFAIYRSTRIPDVKATIKRWRNEAKKEGLELYLCRMESFGESGEHYLQDGFDAAIEFEPSSNRLFHSFTHQVRMKLLRNKLSTWYANYKLSDSETKKAILHDVRSILDYSDYVNFLKKYPKNPYKYFPGVTPMWDNSARRKNNYFIFKNSTPEKYREWLQHEIENFKPYSVEENFIFINAWNEWAEGNHLEPCRKWGRAYLEATRTAFWHR</sequence>
<keyword evidence="2" id="KW-1185">Reference proteome</keyword>
<dbReference type="Proteomes" id="UP001476807">
    <property type="component" value="Unassembled WGS sequence"/>
</dbReference>
<dbReference type="RefSeq" id="WP_350412757.1">
    <property type="nucleotide sequence ID" value="NZ_JBEOKT010000010.1"/>
</dbReference>
<evidence type="ECO:0000313" key="2">
    <source>
        <dbReference type="Proteomes" id="UP001476807"/>
    </source>
</evidence>
<dbReference type="PANTHER" id="PTHR41244">
    <property type="entry name" value="RHAMNAN SYNTHESIS F"/>
    <property type="match status" value="1"/>
</dbReference>
<dbReference type="EMBL" id="JBEOKT010000010">
    <property type="protein sequence ID" value="MER2998307.1"/>
    <property type="molecule type" value="Genomic_DNA"/>
</dbReference>
<organism evidence="1 2">
    <name type="scientific">Pontibacter populi</name>
    <dbReference type="NCBI Taxonomy" id="890055"/>
    <lineage>
        <taxon>Bacteria</taxon>
        <taxon>Pseudomonadati</taxon>
        <taxon>Bacteroidota</taxon>
        <taxon>Cytophagia</taxon>
        <taxon>Cytophagales</taxon>
        <taxon>Hymenobacteraceae</taxon>
        <taxon>Pontibacter</taxon>
    </lineage>
</organism>
<comment type="caution">
    <text evidence="1">The sequence shown here is derived from an EMBL/GenBank/DDBJ whole genome shotgun (WGS) entry which is preliminary data.</text>
</comment>
<protein>
    <submittedName>
        <fullName evidence="1">Glycoside hydrolase family 99-like domain-containing protein</fullName>
    </submittedName>
</protein>
<dbReference type="InterPro" id="IPR032719">
    <property type="entry name" value="WbsX"/>
</dbReference>
<name>A0ABV1RW94_9BACT</name>
<dbReference type="Gene3D" id="3.20.20.80">
    <property type="entry name" value="Glycosidases"/>
    <property type="match status" value="1"/>
</dbReference>
<evidence type="ECO:0000313" key="1">
    <source>
        <dbReference type="EMBL" id="MER2998307.1"/>
    </source>
</evidence>
<dbReference type="CDD" id="cd11579">
    <property type="entry name" value="Glyco_tran_WbsX"/>
    <property type="match status" value="1"/>
</dbReference>
<gene>
    <name evidence="1" type="ORF">ABS362_12185</name>
</gene>
<proteinExistence type="predicted"/>
<dbReference type="PANTHER" id="PTHR41244:SF1">
    <property type="entry name" value="GLYCOSYLTRANSFERASE"/>
    <property type="match status" value="1"/>
</dbReference>
<reference evidence="1 2" key="1">
    <citation type="submission" date="2024-06" db="EMBL/GenBank/DDBJ databases">
        <title>Pontibacter populi HYL7-15.</title>
        <authorList>
            <person name="Kim M.K."/>
        </authorList>
    </citation>
    <scope>NUCLEOTIDE SEQUENCE [LARGE SCALE GENOMIC DNA]</scope>
    <source>
        <strain evidence="1 2">HYL7-15</strain>
    </source>
</reference>
<accession>A0ABV1RW94</accession>
<dbReference type="Pfam" id="PF14307">
    <property type="entry name" value="Glyco_tran_WbsX"/>
    <property type="match status" value="1"/>
</dbReference>